<proteinExistence type="predicted"/>
<dbReference type="Proteomes" id="UP000677913">
    <property type="component" value="Unassembled WGS sequence"/>
</dbReference>
<sequence length="600" mass="62736">MHRPRLIQGLLAAAACAALVATGPGTAVAAATGSPAGDHPAPLEASKVATRAHAVAATRTHSTPNALLKELFVSGVEDMPQAPAVSALCQSFLGGPNPYAPLAPDVDVIKGDTVVPTGSQAGCDAAQNETSVAQNPWNPRNLVAASNDYRVFNTREQRNDASGWAYTSFDGGKSWKNVLAPHLTYQTGATAPLSLSDAAGDPALAFGPGNTVYYANLVFSRSAPANGGSQSASGVTVSVSHDGGRTWGQPSIVHLDGFNADGTEGATNIFNDKEWIAVDPHSGAVYVTWTQFTFDSSGNYLESPVVEAKSTDAGRHFSAPVHISPTLAGFTTGISPFGTGTNPVVANDGTLYVAYEDSVCQSAACNAPADHDAVIVAASRDGGRTFTNQEAARDFDFPVNADIGNNALTGENFRINSFPQLAYDRVENRLYATWADDRNGAYDSSGASVRTDGNSFLISADARRSAAPSWSAAVSVGAGSDEVFPAVAAYGGHIAVSYYTRYYDPAGIGVDFAMTSGNRWSIAHDPQRRLTRQTENPQVQFVSLGLLTGNVLQGAFIGDYTAIAMGADLDAHPVWTDFRGNPGVNDPNQDVATRSVPILR</sequence>
<dbReference type="CDD" id="cd15482">
    <property type="entry name" value="Sialidase_non-viral"/>
    <property type="match status" value="1"/>
</dbReference>
<dbReference type="InterPro" id="IPR036278">
    <property type="entry name" value="Sialidase_sf"/>
</dbReference>
<reference evidence="3" key="1">
    <citation type="submission" date="2021-04" db="EMBL/GenBank/DDBJ databases">
        <title>Genome based classification of Actinospica acidithermotolerans sp. nov., an actinobacterium isolated from an Indonesian hot spring.</title>
        <authorList>
            <person name="Kusuma A.B."/>
            <person name="Putra K.E."/>
            <person name="Nafisah S."/>
            <person name="Loh J."/>
            <person name="Nouioui I."/>
            <person name="Goodfellow M."/>
        </authorList>
    </citation>
    <scope>NUCLEOTIDE SEQUENCE</scope>
    <source>
        <strain evidence="3">DSM 45618</strain>
    </source>
</reference>
<name>A0A8J7WPY8_9ACTN</name>
<dbReference type="SUPFAM" id="SSF50939">
    <property type="entry name" value="Sialidases"/>
    <property type="match status" value="1"/>
</dbReference>
<dbReference type="PROSITE" id="PS51257">
    <property type="entry name" value="PROKAR_LIPOPROTEIN"/>
    <property type="match status" value="1"/>
</dbReference>
<evidence type="ECO:0000313" key="3">
    <source>
        <dbReference type="EMBL" id="MBS2963405.1"/>
    </source>
</evidence>
<gene>
    <name evidence="3" type="ORF">KGA66_10135</name>
</gene>
<feature type="region of interest" description="Disordered" evidence="1">
    <location>
        <begin position="580"/>
        <end position="600"/>
    </location>
</feature>
<keyword evidence="4" id="KW-1185">Reference proteome</keyword>
<dbReference type="AlphaFoldDB" id="A0A8J7WPY8"/>
<keyword evidence="2" id="KW-0732">Signal</keyword>
<feature type="chain" id="PRO_5035190600" evidence="2">
    <location>
        <begin position="30"/>
        <end position="600"/>
    </location>
</feature>
<evidence type="ECO:0000313" key="4">
    <source>
        <dbReference type="Proteomes" id="UP000677913"/>
    </source>
</evidence>
<evidence type="ECO:0000256" key="2">
    <source>
        <dbReference type="SAM" id="SignalP"/>
    </source>
</evidence>
<comment type="caution">
    <text evidence="3">The sequence shown here is derived from an EMBL/GenBank/DDBJ whole genome shotgun (WGS) entry which is preliminary data.</text>
</comment>
<feature type="signal peptide" evidence="2">
    <location>
        <begin position="1"/>
        <end position="29"/>
    </location>
</feature>
<dbReference type="EMBL" id="JAGSXH010000026">
    <property type="protein sequence ID" value="MBS2963405.1"/>
    <property type="molecule type" value="Genomic_DNA"/>
</dbReference>
<protein>
    <submittedName>
        <fullName evidence="3">Exo-alpha-sialidase</fullName>
    </submittedName>
</protein>
<accession>A0A8J7WPY8</accession>
<organism evidence="3 4">
    <name type="scientific">Actinocrinis puniceicyclus</name>
    <dbReference type="NCBI Taxonomy" id="977794"/>
    <lineage>
        <taxon>Bacteria</taxon>
        <taxon>Bacillati</taxon>
        <taxon>Actinomycetota</taxon>
        <taxon>Actinomycetes</taxon>
        <taxon>Catenulisporales</taxon>
        <taxon>Actinospicaceae</taxon>
        <taxon>Actinocrinis</taxon>
    </lineage>
</organism>
<dbReference type="RefSeq" id="WP_211467076.1">
    <property type="nucleotide sequence ID" value="NZ_JAGSXH010000026.1"/>
</dbReference>
<dbReference type="Gene3D" id="2.120.10.10">
    <property type="match status" value="1"/>
</dbReference>
<evidence type="ECO:0000256" key="1">
    <source>
        <dbReference type="SAM" id="MobiDB-lite"/>
    </source>
</evidence>